<evidence type="ECO:0000256" key="6">
    <source>
        <dbReference type="ARBA" id="ARBA00023002"/>
    </source>
</evidence>
<dbReference type="InterPro" id="IPR023753">
    <property type="entry name" value="FAD/NAD-binding_dom"/>
</dbReference>
<reference evidence="12 13" key="1">
    <citation type="journal article" date="2018" name="BMC Genomics">
        <title>Genomic evidence for intraspecific hybridization in a clonal and extremely halotolerant yeast.</title>
        <authorList>
            <person name="Gostincar C."/>
            <person name="Stajich J.E."/>
            <person name="Zupancic J."/>
            <person name="Zalar P."/>
            <person name="Gunde-Cimerman N."/>
        </authorList>
    </citation>
    <scope>NUCLEOTIDE SEQUENCE [LARGE SCALE GENOMIC DNA]</scope>
    <source>
        <strain evidence="12 13">EXF-151</strain>
    </source>
</reference>
<proteinExistence type="inferred from homology"/>
<keyword evidence="7" id="KW-0520">NAD</keyword>
<comment type="similarity">
    <text evidence="1">Belongs to the NADH dehydrogenase family.</text>
</comment>
<evidence type="ECO:0000256" key="9">
    <source>
        <dbReference type="ARBA" id="ARBA00049010"/>
    </source>
</evidence>
<comment type="catalytic activity">
    <reaction evidence="8">
        <text>a quinone + NADH + H(+) = a quinol + NAD(+)</text>
        <dbReference type="Rhea" id="RHEA:46160"/>
        <dbReference type="ChEBI" id="CHEBI:15378"/>
        <dbReference type="ChEBI" id="CHEBI:24646"/>
        <dbReference type="ChEBI" id="CHEBI:57540"/>
        <dbReference type="ChEBI" id="CHEBI:57945"/>
        <dbReference type="ChEBI" id="CHEBI:132124"/>
        <dbReference type="EC" id="1.6.5.9"/>
    </reaction>
</comment>
<evidence type="ECO:0000256" key="7">
    <source>
        <dbReference type="ARBA" id="ARBA00023027"/>
    </source>
</evidence>
<dbReference type="InterPro" id="IPR054585">
    <property type="entry name" value="NDH2-like_C"/>
</dbReference>
<dbReference type="GO" id="GO:0050136">
    <property type="term" value="F:NADH dehydrogenase (quinone) (non-electrogenic) activity"/>
    <property type="evidence" value="ECO:0007669"/>
    <property type="project" value="UniProtKB-EC"/>
</dbReference>
<keyword evidence="4" id="KW-0274">FAD</keyword>
<dbReference type="SUPFAM" id="SSF51905">
    <property type="entry name" value="FAD/NAD(P)-binding domain"/>
    <property type="match status" value="1"/>
</dbReference>
<dbReference type="EMBL" id="QWIN01000012">
    <property type="protein sequence ID" value="RMY62420.1"/>
    <property type="molecule type" value="Genomic_DNA"/>
</dbReference>
<dbReference type="Pfam" id="PF22366">
    <property type="entry name" value="NDH2_C"/>
    <property type="match status" value="1"/>
</dbReference>
<evidence type="ECO:0000313" key="13">
    <source>
        <dbReference type="Proteomes" id="UP000270230"/>
    </source>
</evidence>
<evidence type="ECO:0000256" key="5">
    <source>
        <dbReference type="ARBA" id="ARBA00022946"/>
    </source>
</evidence>
<comment type="catalytic activity">
    <reaction evidence="9">
        <text>a ubiquinone + NADH + H(+) = a ubiquinol + NAD(+)</text>
        <dbReference type="Rhea" id="RHEA:23152"/>
        <dbReference type="Rhea" id="RHEA-COMP:9565"/>
        <dbReference type="Rhea" id="RHEA-COMP:9566"/>
        <dbReference type="ChEBI" id="CHEBI:15378"/>
        <dbReference type="ChEBI" id="CHEBI:16389"/>
        <dbReference type="ChEBI" id="CHEBI:17976"/>
        <dbReference type="ChEBI" id="CHEBI:57540"/>
        <dbReference type="ChEBI" id="CHEBI:57945"/>
    </reaction>
</comment>
<evidence type="ECO:0000256" key="4">
    <source>
        <dbReference type="ARBA" id="ARBA00022827"/>
    </source>
</evidence>
<dbReference type="Proteomes" id="UP000270230">
    <property type="component" value="Unassembled WGS sequence"/>
</dbReference>
<dbReference type="InterPro" id="IPR045024">
    <property type="entry name" value="NDH-2"/>
</dbReference>
<feature type="domain" description="External alternative NADH-ubiquinone oxidoreductase-like C-terminal" evidence="11">
    <location>
        <begin position="271"/>
        <end position="336"/>
    </location>
</feature>
<dbReference type="EC" id="1.6.5.9" evidence="2"/>
<evidence type="ECO:0000256" key="3">
    <source>
        <dbReference type="ARBA" id="ARBA00022630"/>
    </source>
</evidence>
<feature type="domain" description="FAD/NAD(P)-binding" evidence="10">
    <location>
        <begin position="14"/>
        <end position="125"/>
    </location>
</feature>
<evidence type="ECO:0000259" key="10">
    <source>
        <dbReference type="Pfam" id="PF07992"/>
    </source>
</evidence>
<organism evidence="12 13">
    <name type="scientific">Hortaea werneckii</name>
    <name type="common">Black yeast</name>
    <name type="synonym">Cladosporium werneckii</name>
    <dbReference type="NCBI Taxonomy" id="91943"/>
    <lineage>
        <taxon>Eukaryota</taxon>
        <taxon>Fungi</taxon>
        <taxon>Dikarya</taxon>
        <taxon>Ascomycota</taxon>
        <taxon>Pezizomycotina</taxon>
        <taxon>Dothideomycetes</taxon>
        <taxon>Dothideomycetidae</taxon>
        <taxon>Mycosphaerellales</taxon>
        <taxon>Teratosphaeriaceae</taxon>
        <taxon>Hortaea</taxon>
    </lineage>
</organism>
<gene>
    <name evidence="12" type="ORF">D0865_00446</name>
</gene>
<evidence type="ECO:0000313" key="12">
    <source>
        <dbReference type="EMBL" id="RMY62420.1"/>
    </source>
</evidence>
<dbReference type="InterPro" id="IPR036188">
    <property type="entry name" value="FAD/NAD-bd_sf"/>
</dbReference>
<dbReference type="Pfam" id="PF07992">
    <property type="entry name" value="Pyr_redox_2"/>
    <property type="match status" value="2"/>
</dbReference>
<dbReference type="PANTHER" id="PTHR43706">
    <property type="entry name" value="NADH DEHYDROGENASE"/>
    <property type="match status" value="1"/>
</dbReference>
<sequence>MEPIRNFLRHKTTAVKFYEAECTNVDYEKRLVHISDRSEVKGAVSGTEIPFDYLVVAVGAESATFGIPGVHKYGLFLKEVEDAQRIRKRIMDCVETAAFKDQSVEEMKRLLHVVVVGGGPTGVEAESYDLDNSKITEEIPYGLLVWATGNSVRPIVQSLMNQIPEQAHSRRGLTVDEHLAVRGANNVWALGDCAVANCAPTAQVAAQQGTFLAALLDQRFEVEEMEEKLKALGAEHCATSGPERYSIGAEMRDLHKKLRRKKQIAPFEYTHQGSLAYIGSEKAVADITWFTGDSVALGGLLTYFFWRSAYLNMCFSTRNRLLVAGDWIKSYVFGRDVCRE</sequence>
<feature type="domain" description="FAD/NAD(P)-binding" evidence="10">
    <location>
        <begin position="137"/>
        <end position="209"/>
    </location>
</feature>
<comment type="caution">
    <text evidence="12">The sequence shown here is derived from an EMBL/GenBank/DDBJ whole genome shotgun (WGS) entry which is preliminary data.</text>
</comment>
<dbReference type="Gene3D" id="3.50.50.100">
    <property type="match status" value="2"/>
</dbReference>
<keyword evidence="5" id="KW-0809">Transit peptide</keyword>
<keyword evidence="3" id="KW-0285">Flavoprotein</keyword>
<evidence type="ECO:0000256" key="8">
    <source>
        <dbReference type="ARBA" id="ARBA00047599"/>
    </source>
</evidence>
<dbReference type="PRINTS" id="PR00368">
    <property type="entry name" value="FADPNR"/>
</dbReference>
<evidence type="ECO:0000256" key="2">
    <source>
        <dbReference type="ARBA" id="ARBA00012637"/>
    </source>
</evidence>
<evidence type="ECO:0000259" key="11">
    <source>
        <dbReference type="Pfam" id="PF22366"/>
    </source>
</evidence>
<dbReference type="OrthoDB" id="3244603at2759"/>
<keyword evidence="6" id="KW-0560">Oxidoreductase</keyword>
<dbReference type="GO" id="GO:0005739">
    <property type="term" value="C:mitochondrion"/>
    <property type="evidence" value="ECO:0007669"/>
    <property type="project" value="UniProtKB-ARBA"/>
</dbReference>
<evidence type="ECO:0000256" key="1">
    <source>
        <dbReference type="ARBA" id="ARBA00005272"/>
    </source>
</evidence>
<dbReference type="PANTHER" id="PTHR43706:SF47">
    <property type="entry name" value="EXTERNAL NADH-UBIQUINONE OXIDOREDUCTASE 1, MITOCHONDRIAL-RELATED"/>
    <property type="match status" value="1"/>
</dbReference>
<name>A0A3M7DDX2_HORWE</name>
<accession>A0A3M7DDX2</accession>
<dbReference type="AlphaFoldDB" id="A0A3M7DDX2"/>
<protein>
    <recommendedName>
        <fullName evidence="2">NADH:ubiquinone reductase (non-electrogenic)</fullName>
        <ecNumber evidence="2">1.6.5.9</ecNumber>
    </recommendedName>
</protein>